<organism evidence="3 4">
    <name type="scientific">Amazonocrinis nigriterrae CENA67</name>
    <dbReference type="NCBI Taxonomy" id="2794033"/>
    <lineage>
        <taxon>Bacteria</taxon>
        <taxon>Bacillati</taxon>
        <taxon>Cyanobacteriota</taxon>
        <taxon>Cyanophyceae</taxon>
        <taxon>Nostocales</taxon>
        <taxon>Nostocaceae</taxon>
        <taxon>Amazonocrinis</taxon>
        <taxon>Amazonocrinis nigriterrae</taxon>
    </lineage>
</organism>
<proteinExistence type="predicted"/>
<dbReference type="GO" id="GO:0016757">
    <property type="term" value="F:glycosyltransferase activity"/>
    <property type="evidence" value="ECO:0007669"/>
    <property type="project" value="InterPro"/>
</dbReference>
<evidence type="ECO:0000313" key="4">
    <source>
        <dbReference type="Proteomes" id="UP000632766"/>
    </source>
</evidence>
<dbReference type="EMBL" id="JAECZC010000002">
    <property type="protein sequence ID" value="MBH8561042.1"/>
    <property type="molecule type" value="Genomic_DNA"/>
</dbReference>
<reference evidence="3 4" key="1">
    <citation type="journal article" date="2021" name="Int. J. Syst. Evol. Microbiol.">
        <title>Amazonocrinis nigriterrae gen. nov., sp. nov., Atlanticothrix silvestris gen. nov., sp. nov. and Dendronalium phyllosphericum gen. nov., sp. nov., nostocacean cyanobacteria from Brazilian environments.</title>
        <authorList>
            <person name="Alvarenga D.O."/>
            <person name="Andreote A.P.D."/>
            <person name="Branco L.H.Z."/>
            <person name="Delbaje E."/>
            <person name="Cruz R.B."/>
            <person name="Varani A.M."/>
            <person name="Fiore M.F."/>
        </authorList>
    </citation>
    <scope>NUCLEOTIDE SEQUENCE [LARGE SCALE GENOMIC DNA]</scope>
    <source>
        <strain evidence="3 4">CENA67</strain>
    </source>
</reference>
<keyword evidence="1" id="KW-0808">Transferase</keyword>
<evidence type="ECO:0000259" key="2">
    <source>
        <dbReference type="Pfam" id="PF00534"/>
    </source>
</evidence>
<comment type="caution">
    <text evidence="3">The sequence shown here is derived from an EMBL/GenBank/DDBJ whole genome shotgun (WGS) entry which is preliminary data.</text>
</comment>
<accession>A0A8J7HKV6</accession>
<keyword evidence="4" id="KW-1185">Reference proteome</keyword>
<dbReference type="GO" id="GO:0009103">
    <property type="term" value="P:lipopolysaccharide biosynthetic process"/>
    <property type="evidence" value="ECO:0007669"/>
    <property type="project" value="TreeGrafter"/>
</dbReference>
<dbReference type="AlphaFoldDB" id="A0A8J7HKV6"/>
<dbReference type="Pfam" id="PF00534">
    <property type="entry name" value="Glycos_transf_1"/>
    <property type="match status" value="1"/>
</dbReference>
<dbReference type="Gene3D" id="3.40.50.2000">
    <property type="entry name" value="Glycogen Phosphorylase B"/>
    <property type="match status" value="2"/>
</dbReference>
<dbReference type="SUPFAM" id="SSF53756">
    <property type="entry name" value="UDP-Glycosyltransferase/glycogen phosphorylase"/>
    <property type="match status" value="1"/>
</dbReference>
<dbReference type="PANTHER" id="PTHR46401">
    <property type="entry name" value="GLYCOSYLTRANSFERASE WBBK-RELATED"/>
    <property type="match status" value="1"/>
</dbReference>
<gene>
    <name evidence="3" type="ORF">I8748_02410</name>
</gene>
<evidence type="ECO:0000313" key="3">
    <source>
        <dbReference type="EMBL" id="MBH8561042.1"/>
    </source>
</evidence>
<protein>
    <submittedName>
        <fullName evidence="3">Glycosyltransferase</fullName>
    </submittedName>
</protein>
<dbReference type="InterPro" id="IPR001296">
    <property type="entry name" value="Glyco_trans_1"/>
</dbReference>
<name>A0A8J7HKV6_9NOST</name>
<feature type="domain" description="Glycosyl transferase family 1" evidence="2">
    <location>
        <begin position="215"/>
        <end position="362"/>
    </location>
</feature>
<sequence>MEKKTIGILIYANPDHYPPTINAVHLLSEHFDVVLIGRNQDPPFWQYPANVKVHRLGKYTSVKEREQQSAVIKVREYINFVAQASRLFKDVSLIYAYDTFGYAAAYLSQLMKARSIPLIYHNHDLDNQLFPLSTLSGWVQRGERQWVHQANFVVFPSQERGFLFKKVTNFRGELIIVPNYPRKSYFPEHQDFANIILKRFENIQILLQGSISIKSSLLELIESLTFLDNSIKLKLIGPIQETEKSLMKDFALDQQVADRTQYFMPVPYNELASHTWLATVGVCLYKKTDINHQTMGTASNKIYEYAACGLPVIVSDQPNYREHLASESWVRFADPDDSHSIASAVQDILSDFTKYQAMCLAARQAFAQKYNYESAFSPLLVKIDELVNCSQLAKH</sequence>
<dbReference type="RefSeq" id="WP_198123069.1">
    <property type="nucleotide sequence ID" value="NZ_JAECZC010000002.1"/>
</dbReference>
<dbReference type="Proteomes" id="UP000632766">
    <property type="component" value="Unassembled WGS sequence"/>
</dbReference>
<dbReference type="PANTHER" id="PTHR46401:SF2">
    <property type="entry name" value="GLYCOSYLTRANSFERASE WBBK-RELATED"/>
    <property type="match status" value="1"/>
</dbReference>
<evidence type="ECO:0000256" key="1">
    <source>
        <dbReference type="ARBA" id="ARBA00022679"/>
    </source>
</evidence>